<gene>
    <name evidence="2" type="ORF">WDC_0872</name>
</gene>
<dbReference type="STRING" id="1335616.WDC_0872"/>
<protein>
    <submittedName>
        <fullName evidence="2">Uncharacterized protein</fullName>
    </submittedName>
</protein>
<dbReference type="AlphaFoldDB" id="A0A0D1A6K0"/>
<dbReference type="RefSeq" id="WP_044010585.1">
    <property type="nucleotide sequence ID" value="NZ_AWTT01000017.1"/>
</dbReference>
<feature type="compositionally biased region" description="Polar residues" evidence="1">
    <location>
        <begin position="1"/>
        <end position="54"/>
    </location>
</feature>
<evidence type="ECO:0000313" key="3">
    <source>
        <dbReference type="Proteomes" id="UP000032279"/>
    </source>
</evidence>
<reference evidence="2 3" key="1">
    <citation type="submission" date="2013-08" db="EMBL/GenBank/DDBJ databases">
        <title>Lactobacillus wasatchii sp. WDC04, a late gas producing bacteria isolated from aged chedder cheese.</title>
        <authorList>
            <person name="Oberg C.J."/>
            <person name="Culumber M."/>
            <person name="McMahon D.J."/>
            <person name="Broadbent J.R."/>
            <person name="Oberg T.S."/>
            <person name="Ortaki F."/>
        </authorList>
    </citation>
    <scope>NUCLEOTIDE SEQUENCE [LARGE SCALE GENOMIC DNA]</scope>
    <source>
        <strain evidence="2 3">WDC04</strain>
    </source>
</reference>
<organism evidence="2 3">
    <name type="scientific">Paucilactobacillus wasatchensis</name>
    <dbReference type="NCBI Taxonomy" id="1335616"/>
    <lineage>
        <taxon>Bacteria</taxon>
        <taxon>Bacillati</taxon>
        <taxon>Bacillota</taxon>
        <taxon>Bacilli</taxon>
        <taxon>Lactobacillales</taxon>
        <taxon>Lactobacillaceae</taxon>
        <taxon>Paucilactobacillus</taxon>
    </lineage>
</organism>
<sequence length="61" mass="6589">MMQNDPSDSYNNKVNNDPNAGVTSSSSSATYESGKNMMQNDPSDSYNNKVNNDPNAGELIN</sequence>
<proteinExistence type="predicted"/>
<name>A0A0D1A6K0_9LACO</name>
<dbReference type="OrthoDB" id="2328759at2"/>
<evidence type="ECO:0000313" key="2">
    <source>
        <dbReference type="EMBL" id="KIS03500.1"/>
    </source>
</evidence>
<dbReference type="EMBL" id="AWTT01000017">
    <property type="protein sequence ID" value="KIS03500.1"/>
    <property type="molecule type" value="Genomic_DNA"/>
</dbReference>
<feature type="region of interest" description="Disordered" evidence="1">
    <location>
        <begin position="1"/>
        <end position="61"/>
    </location>
</feature>
<dbReference type="PATRIC" id="fig|1335616.4.peg.872"/>
<dbReference type="Proteomes" id="UP000032279">
    <property type="component" value="Unassembled WGS sequence"/>
</dbReference>
<comment type="caution">
    <text evidence="2">The sequence shown here is derived from an EMBL/GenBank/DDBJ whole genome shotgun (WGS) entry which is preliminary data.</text>
</comment>
<evidence type="ECO:0000256" key="1">
    <source>
        <dbReference type="SAM" id="MobiDB-lite"/>
    </source>
</evidence>
<accession>A0A0D1A6K0</accession>
<keyword evidence="3" id="KW-1185">Reference proteome</keyword>